<evidence type="ECO:0000259" key="4">
    <source>
        <dbReference type="PROSITE" id="PS00623"/>
    </source>
</evidence>
<dbReference type="Gene3D" id="3.30.560.10">
    <property type="entry name" value="Glucose Oxidase, domain 3"/>
    <property type="match status" value="1"/>
</dbReference>
<dbReference type="Pfam" id="PF00732">
    <property type="entry name" value="GMC_oxred_N"/>
    <property type="match status" value="1"/>
</dbReference>
<organism evidence="6 7">
    <name type="scientific">Henosepilachna vigintioctopunctata</name>
    <dbReference type="NCBI Taxonomy" id="420089"/>
    <lineage>
        <taxon>Eukaryota</taxon>
        <taxon>Metazoa</taxon>
        <taxon>Ecdysozoa</taxon>
        <taxon>Arthropoda</taxon>
        <taxon>Hexapoda</taxon>
        <taxon>Insecta</taxon>
        <taxon>Pterygota</taxon>
        <taxon>Neoptera</taxon>
        <taxon>Endopterygota</taxon>
        <taxon>Coleoptera</taxon>
        <taxon>Polyphaga</taxon>
        <taxon>Cucujiformia</taxon>
        <taxon>Coccinelloidea</taxon>
        <taxon>Coccinellidae</taxon>
        <taxon>Epilachninae</taxon>
        <taxon>Epilachnini</taxon>
        <taxon>Henosepilachna</taxon>
    </lineage>
</organism>
<evidence type="ECO:0000313" key="7">
    <source>
        <dbReference type="Proteomes" id="UP001431783"/>
    </source>
</evidence>
<dbReference type="AlphaFoldDB" id="A0AAW1UBX3"/>
<sequence>MCILNDNSADMCSIRKSFFGGWYECMKIRFSLDDETLDRPGARGFVKGIVDVTELKVTYYENLIKRAIRKAEQYTLPKDNSAHFKNVKRDIRDFGEFDFIIVGAGSSGSVVSTRLSEVESFKILLLEAGGWDDDLTTIPYFAYLLQQSERNWGYYTTPQKNGCYGWKERKCAYPRGKLVGGSGSINSMAYVRGNRGDYDNWAALGNPGWSFDDVLPYFKKLENFESDNIDVDFRGFAGPVNSVTNMEQDYFDRLSSQLTEIGFDIVEDYNAKQQIGAARNQLFVQLGKRVSGATAYVRPSITRHNFNVTVRALVTRILINSSQKKAYGVEFIKDGQRFIAKARKEVILSAGAINTPQLLMLSGIGPSNELKKHRIPIIMDLPVGKQLKDHYMVTLSYTSNTTKDYVTLREAISDFLDGKGVLTRPGNRFAFSFINTRDESSSIPNIEIAYDHSPPLNLSFPFQSNFTEENLEYKKQLGDTFSIDIFLLHPKSSGTLKLQSKNIRDYPLINNNVLGDVEDIKVYHDAIQFITKIEKRN</sequence>
<feature type="domain" description="Glucose-methanol-choline oxidoreductase N-terminal" evidence="5">
    <location>
        <begin position="351"/>
        <end position="365"/>
    </location>
</feature>
<dbReference type="SUPFAM" id="SSF51905">
    <property type="entry name" value="FAD/NAD(P)-binding domain"/>
    <property type="match status" value="1"/>
</dbReference>
<dbReference type="PANTHER" id="PTHR11552">
    <property type="entry name" value="GLUCOSE-METHANOL-CHOLINE GMC OXIDOREDUCTASE"/>
    <property type="match status" value="1"/>
</dbReference>
<dbReference type="InterPro" id="IPR036188">
    <property type="entry name" value="FAD/NAD-bd_sf"/>
</dbReference>
<reference evidence="6 7" key="1">
    <citation type="submission" date="2023-03" db="EMBL/GenBank/DDBJ databases">
        <title>Genome insight into feeding habits of ladybird beetles.</title>
        <authorList>
            <person name="Li H.-S."/>
            <person name="Huang Y.-H."/>
            <person name="Pang H."/>
        </authorList>
    </citation>
    <scope>NUCLEOTIDE SEQUENCE [LARGE SCALE GENOMIC DNA]</scope>
    <source>
        <strain evidence="6">SYSU_2023b</strain>
        <tissue evidence="6">Whole body</tissue>
    </source>
</reference>
<gene>
    <name evidence="6" type="ORF">WA026_008663</name>
</gene>
<dbReference type="InterPro" id="IPR000172">
    <property type="entry name" value="GMC_OxRdtase_N"/>
</dbReference>
<dbReference type="PROSITE" id="PS00624">
    <property type="entry name" value="GMC_OXRED_2"/>
    <property type="match status" value="1"/>
</dbReference>
<comment type="caution">
    <text evidence="6">The sequence shown here is derived from an EMBL/GenBank/DDBJ whole genome shotgun (WGS) entry which is preliminary data.</text>
</comment>
<comment type="cofactor">
    <cofactor evidence="2">
        <name>FAD</name>
        <dbReference type="ChEBI" id="CHEBI:57692"/>
    </cofactor>
</comment>
<keyword evidence="3" id="KW-0285">Flavoprotein</keyword>
<feature type="domain" description="Glucose-methanol-choline oxidoreductase N-terminal" evidence="4">
    <location>
        <begin position="176"/>
        <end position="199"/>
    </location>
</feature>
<dbReference type="Proteomes" id="UP001431783">
    <property type="component" value="Unassembled WGS sequence"/>
</dbReference>
<proteinExistence type="inferred from homology"/>
<protein>
    <recommendedName>
        <fullName evidence="4 5">Glucose-methanol-choline oxidoreductase N-terminal domain-containing protein</fullName>
    </recommendedName>
</protein>
<dbReference type="GO" id="GO:0050660">
    <property type="term" value="F:flavin adenine dinucleotide binding"/>
    <property type="evidence" value="ECO:0007669"/>
    <property type="project" value="InterPro"/>
</dbReference>
<dbReference type="PIRSF" id="PIRSF000137">
    <property type="entry name" value="Alcohol_oxidase"/>
    <property type="match status" value="1"/>
</dbReference>
<dbReference type="SUPFAM" id="SSF54373">
    <property type="entry name" value="FAD-linked reductases, C-terminal domain"/>
    <property type="match status" value="1"/>
</dbReference>
<accession>A0AAW1UBX3</accession>
<feature type="binding site" evidence="2">
    <location>
        <position position="314"/>
    </location>
    <ligand>
        <name>FAD</name>
        <dbReference type="ChEBI" id="CHEBI:57692"/>
    </ligand>
</feature>
<dbReference type="PANTHER" id="PTHR11552:SF158">
    <property type="entry name" value="GH23626P-RELATED"/>
    <property type="match status" value="1"/>
</dbReference>
<dbReference type="GO" id="GO:0016614">
    <property type="term" value="F:oxidoreductase activity, acting on CH-OH group of donors"/>
    <property type="evidence" value="ECO:0007669"/>
    <property type="project" value="InterPro"/>
</dbReference>
<evidence type="ECO:0000313" key="6">
    <source>
        <dbReference type="EMBL" id="KAK9880148.1"/>
    </source>
</evidence>
<dbReference type="EMBL" id="JARQZJ010000063">
    <property type="protein sequence ID" value="KAK9880148.1"/>
    <property type="molecule type" value="Genomic_DNA"/>
</dbReference>
<dbReference type="PROSITE" id="PS00623">
    <property type="entry name" value="GMC_OXRED_1"/>
    <property type="match status" value="1"/>
</dbReference>
<dbReference type="Gene3D" id="3.50.50.60">
    <property type="entry name" value="FAD/NAD(P)-binding domain"/>
    <property type="match status" value="1"/>
</dbReference>
<evidence type="ECO:0000256" key="1">
    <source>
        <dbReference type="ARBA" id="ARBA00010790"/>
    </source>
</evidence>
<evidence type="ECO:0000259" key="5">
    <source>
        <dbReference type="PROSITE" id="PS00624"/>
    </source>
</evidence>
<keyword evidence="2 3" id="KW-0274">FAD</keyword>
<dbReference type="InterPro" id="IPR012132">
    <property type="entry name" value="GMC_OxRdtase"/>
</dbReference>
<keyword evidence="7" id="KW-1185">Reference proteome</keyword>
<comment type="similarity">
    <text evidence="1 3">Belongs to the GMC oxidoreductase family.</text>
</comment>
<name>A0AAW1UBX3_9CUCU</name>
<evidence type="ECO:0000256" key="2">
    <source>
        <dbReference type="PIRSR" id="PIRSR000137-2"/>
    </source>
</evidence>
<evidence type="ECO:0000256" key="3">
    <source>
        <dbReference type="RuleBase" id="RU003968"/>
    </source>
</evidence>